<accession>A0A4Z1IVJ6</accession>
<gene>
    <name evidence="1" type="ORF">BCON_0013g00460</name>
</gene>
<protein>
    <submittedName>
        <fullName evidence="1">Uncharacterized protein</fullName>
    </submittedName>
</protein>
<reference evidence="1 2" key="1">
    <citation type="submission" date="2017-12" db="EMBL/GenBank/DDBJ databases">
        <title>Comparative genomics of Botrytis spp.</title>
        <authorList>
            <person name="Valero-Jimenez C.A."/>
            <person name="Tapia P."/>
            <person name="Veloso J."/>
            <person name="Silva-Moreno E."/>
            <person name="Staats M."/>
            <person name="Valdes J.H."/>
            <person name="Van Kan J.A.L."/>
        </authorList>
    </citation>
    <scope>NUCLEOTIDE SEQUENCE [LARGE SCALE GENOMIC DNA]</scope>
    <source>
        <strain evidence="1 2">MUCL11595</strain>
    </source>
</reference>
<dbReference type="OrthoDB" id="3562076at2759"/>
<name>A0A4Z1IVJ6_9HELO</name>
<proteinExistence type="predicted"/>
<dbReference type="EMBL" id="PQXN01000013">
    <property type="protein sequence ID" value="TGO63400.1"/>
    <property type="molecule type" value="Genomic_DNA"/>
</dbReference>
<dbReference type="Proteomes" id="UP000297527">
    <property type="component" value="Unassembled WGS sequence"/>
</dbReference>
<evidence type="ECO:0000313" key="1">
    <source>
        <dbReference type="EMBL" id="TGO63400.1"/>
    </source>
</evidence>
<keyword evidence="2" id="KW-1185">Reference proteome</keyword>
<evidence type="ECO:0000313" key="2">
    <source>
        <dbReference type="Proteomes" id="UP000297527"/>
    </source>
</evidence>
<sequence>MIIRLPVISSEVLDYGPTLPDVTYPTVGCFVACMPTYSPLVKPLRHVRDYVSLVGVPWTRSSNASRKGTTKIEDSNADNFYLANYKPASTREVTVARNPQASTLDKNSTLFLEP</sequence>
<organism evidence="1 2">
    <name type="scientific">Botryotinia convoluta</name>
    <dbReference type="NCBI Taxonomy" id="54673"/>
    <lineage>
        <taxon>Eukaryota</taxon>
        <taxon>Fungi</taxon>
        <taxon>Dikarya</taxon>
        <taxon>Ascomycota</taxon>
        <taxon>Pezizomycotina</taxon>
        <taxon>Leotiomycetes</taxon>
        <taxon>Helotiales</taxon>
        <taxon>Sclerotiniaceae</taxon>
        <taxon>Botryotinia</taxon>
    </lineage>
</organism>
<comment type="caution">
    <text evidence="1">The sequence shown here is derived from an EMBL/GenBank/DDBJ whole genome shotgun (WGS) entry which is preliminary data.</text>
</comment>
<dbReference type="AlphaFoldDB" id="A0A4Z1IVJ6"/>